<dbReference type="AlphaFoldDB" id="Q8NTP6"/>
<evidence type="ECO:0000313" key="4">
    <source>
        <dbReference type="Proteomes" id="UP000000582"/>
    </source>
</evidence>
<keyword evidence="1" id="KW-0472">Membrane</keyword>
<dbReference type="KEGG" id="cgl:Cgl0260"/>
<evidence type="ECO:0000256" key="1">
    <source>
        <dbReference type="SAM" id="Phobius"/>
    </source>
</evidence>
<keyword evidence="1" id="KW-0812">Transmembrane</keyword>
<dbReference type="EMBL" id="BA000036">
    <property type="protein sequence ID" value="BAB97653.1"/>
    <property type="molecule type" value="Genomic_DNA"/>
</dbReference>
<dbReference type="BioCyc" id="CORYNE:G18NG-9815-MONOMER"/>
<name>Q8NTP6_CORGL</name>
<evidence type="ECO:0000256" key="2">
    <source>
        <dbReference type="SAM" id="SignalP"/>
    </source>
</evidence>
<feature type="transmembrane region" description="Helical" evidence="1">
    <location>
        <begin position="84"/>
        <end position="103"/>
    </location>
</feature>
<accession>Q8NTP6</accession>
<organism evidence="3 4">
    <name type="scientific">Corynebacterium glutamicum (strain ATCC 13032 / DSM 20300 / JCM 1318 / BCRC 11384 / CCUG 27702 / LMG 3730 / NBRC 12168 / NCIMB 10025 / NRRL B-2784 / 534)</name>
    <dbReference type="NCBI Taxonomy" id="196627"/>
    <lineage>
        <taxon>Bacteria</taxon>
        <taxon>Bacillati</taxon>
        <taxon>Actinomycetota</taxon>
        <taxon>Actinomycetes</taxon>
        <taxon>Mycobacteriales</taxon>
        <taxon>Corynebacteriaceae</taxon>
        <taxon>Corynebacterium</taxon>
    </lineage>
</organism>
<feature type="chain" id="PRO_5004311362" evidence="2">
    <location>
        <begin position="35"/>
        <end position="105"/>
    </location>
</feature>
<dbReference type="Proteomes" id="UP000000582">
    <property type="component" value="Chromosome"/>
</dbReference>
<dbReference type="PATRIC" id="fig|196627.13.peg.264"/>
<sequence>MQYFLGVPMRFKSVAAIALSTAMIRGGTASVANAQQVSPSSTIEIPQEFVHTVQNFVPGMTYGDAGSAIQSTAGSVALNSTAGIILPIVLPFLGLGAVGSAALSA</sequence>
<evidence type="ECO:0000313" key="3">
    <source>
        <dbReference type="EMBL" id="BAB97653.1"/>
    </source>
</evidence>
<dbReference type="OrthoDB" id="4412444at2"/>
<feature type="signal peptide" evidence="2">
    <location>
        <begin position="1"/>
        <end position="34"/>
    </location>
</feature>
<keyword evidence="1" id="KW-1133">Transmembrane helix</keyword>
<proteinExistence type="predicted"/>
<dbReference type="HOGENOM" id="CLU_2342001_0_0_11"/>
<keyword evidence="2" id="KW-0732">Signal</keyword>
<gene>
    <name evidence="3" type="ordered locus">Cgl0260</name>
</gene>
<keyword evidence="4" id="KW-1185">Reference proteome</keyword>
<reference evidence="4" key="1">
    <citation type="journal article" date="2003" name="Appl. Microbiol. Biotechnol.">
        <title>The Corynebacterium glutamicum genome: features and impacts on biotechnological processes.</title>
        <authorList>
            <person name="Ikeda M."/>
            <person name="Nakagawa S."/>
        </authorList>
    </citation>
    <scope>NUCLEOTIDE SEQUENCE [LARGE SCALE GENOMIC DNA]</scope>
    <source>
        <strain evidence="4">ATCC 13032 / DSM 20300 / BCRC 11384 / JCM 1318 / LMG 3730 / NCIMB 10025</strain>
    </source>
</reference>
<protein>
    <submittedName>
        <fullName evidence="3">Hypothetical membrane protein</fullName>
    </submittedName>
</protein>